<dbReference type="InterPro" id="IPR013094">
    <property type="entry name" value="AB_hydrolase_3"/>
</dbReference>
<dbReference type="GO" id="GO:0016787">
    <property type="term" value="F:hydrolase activity"/>
    <property type="evidence" value="ECO:0007669"/>
    <property type="project" value="UniProtKB-KW"/>
</dbReference>
<gene>
    <name evidence="4" type="ORF">UFOPK3444_01577</name>
</gene>
<accession>A0A6J7EK48</accession>
<keyword evidence="1" id="KW-0378">Hydrolase</keyword>
<dbReference type="Pfam" id="PF07859">
    <property type="entry name" value="Abhydrolase_3"/>
    <property type="match status" value="1"/>
</dbReference>
<dbReference type="PANTHER" id="PTHR48081">
    <property type="entry name" value="AB HYDROLASE SUPERFAMILY PROTEIN C4A8.06C"/>
    <property type="match status" value="1"/>
</dbReference>
<evidence type="ECO:0000313" key="4">
    <source>
        <dbReference type="EMBL" id="CAB4882521.1"/>
    </source>
</evidence>
<feature type="domain" description="Alpha/beta hydrolase fold-3" evidence="3">
    <location>
        <begin position="113"/>
        <end position="322"/>
    </location>
</feature>
<dbReference type="PANTHER" id="PTHR48081:SF8">
    <property type="entry name" value="ALPHA_BETA HYDROLASE FOLD-3 DOMAIN-CONTAINING PROTEIN-RELATED"/>
    <property type="match status" value="1"/>
</dbReference>
<protein>
    <submittedName>
        <fullName evidence="4">Unannotated protein</fullName>
    </submittedName>
</protein>
<name>A0A6J7EK48_9ZZZZ</name>
<dbReference type="AlphaFoldDB" id="A0A6J7EK48"/>
<dbReference type="Gene3D" id="3.40.50.1820">
    <property type="entry name" value="alpha/beta hydrolase"/>
    <property type="match status" value="1"/>
</dbReference>
<dbReference type="EMBL" id="CAFBLU010000048">
    <property type="protein sequence ID" value="CAB4882521.1"/>
    <property type="molecule type" value="Genomic_DNA"/>
</dbReference>
<sequence length="348" mass="36694">MRTEAAGARALAALPPKLQVRLAGGKVVVRDGQSLDPATQLTLAFIEKRGGGNVPGSLTVAQERSLLRRQAIIGGGLPDRVAAVRNLQIDGADGKIGARFYSSPELGGPHPLLVWYHGGGFVLGDLDSHDSVCRTLCLHSGVDVLAVDYRLAPEHPYPAGPNDARAAFEWAAANAADLGSDPTRLAVGGDSAGGNLAAVVAMDTARSLSRPPIAQLLFYPITDAVEKHESHSLFGTGFLLTSDLMDWFAEQYSGGRDPAGDPSDPRVSPLRAQDHSGLAPAIVITAGFDPLRDEGEAYASKLEAGGVDVIQRRFPDLIHGFINMPGVSRAARDALLETCGVFRSVVRR</sequence>
<proteinExistence type="predicted"/>
<reference evidence="4" key="1">
    <citation type="submission" date="2020-05" db="EMBL/GenBank/DDBJ databases">
        <authorList>
            <person name="Chiriac C."/>
            <person name="Salcher M."/>
            <person name="Ghai R."/>
            <person name="Kavagutti S V."/>
        </authorList>
    </citation>
    <scope>NUCLEOTIDE SEQUENCE</scope>
</reference>
<feature type="region of interest" description="Disordered" evidence="2">
    <location>
        <begin position="253"/>
        <end position="272"/>
    </location>
</feature>
<dbReference type="InterPro" id="IPR029058">
    <property type="entry name" value="AB_hydrolase_fold"/>
</dbReference>
<evidence type="ECO:0000256" key="1">
    <source>
        <dbReference type="ARBA" id="ARBA00022801"/>
    </source>
</evidence>
<organism evidence="4">
    <name type="scientific">freshwater metagenome</name>
    <dbReference type="NCBI Taxonomy" id="449393"/>
    <lineage>
        <taxon>unclassified sequences</taxon>
        <taxon>metagenomes</taxon>
        <taxon>ecological metagenomes</taxon>
    </lineage>
</organism>
<dbReference type="InterPro" id="IPR050300">
    <property type="entry name" value="GDXG_lipolytic_enzyme"/>
</dbReference>
<evidence type="ECO:0000256" key="2">
    <source>
        <dbReference type="SAM" id="MobiDB-lite"/>
    </source>
</evidence>
<dbReference type="FunFam" id="3.40.50.1820:FF:000089">
    <property type="entry name" value="Alpha/beta hydrolase"/>
    <property type="match status" value="1"/>
</dbReference>
<dbReference type="SUPFAM" id="SSF53474">
    <property type="entry name" value="alpha/beta-Hydrolases"/>
    <property type="match status" value="1"/>
</dbReference>
<evidence type="ECO:0000259" key="3">
    <source>
        <dbReference type="Pfam" id="PF07859"/>
    </source>
</evidence>